<evidence type="ECO:0000256" key="2">
    <source>
        <dbReference type="ARBA" id="ARBA00023239"/>
    </source>
</evidence>
<comment type="caution">
    <text evidence="4">The sequence shown here is derived from an EMBL/GenBank/DDBJ whole genome shotgun (WGS) entry which is preliminary data.</text>
</comment>
<dbReference type="GO" id="GO:0005829">
    <property type="term" value="C:cytosol"/>
    <property type="evidence" value="ECO:0007669"/>
    <property type="project" value="TreeGrafter"/>
</dbReference>
<evidence type="ECO:0000259" key="3">
    <source>
        <dbReference type="SMART" id="SM01007"/>
    </source>
</evidence>
<dbReference type="SUPFAM" id="SSF53639">
    <property type="entry name" value="AraD/HMP-PK domain-like"/>
    <property type="match status" value="2"/>
</dbReference>
<dbReference type="EMBL" id="LAYJ01000067">
    <property type="protein sequence ID" value="KKI51784.1"/>
    <property type="molecule type" value="Genomic_DNA"/>
</dbReference>
<dbReference type="Gene3D" id="3.40.225.10">
    <property type="entry name" value="Class II aldolase/adducin N-terminal domain"/>
    <property type="match status" value="2"/>
</dbReference>
<protein>
    <submittedName>
        <fullName evidence="4">Ribulose-5-phosphate 4-epimerase</fullName>
    </submittedName>
</protein>
<feature type="domain" description="Class II aldolase/adducin N-terminal" evidence="3">
    <location>
        <begin position="10"/>
        <end position="186"/>
    </location>
</feature>
<dbReference type="PANTHER" id="PTHR22789">
    <property type="entry name" value="FUCULOSE PHOSPHATE ALDOLASE"/>
    <property type="match status" value="1"/>
</dbReference>
<dbReference type="PANTHER" id="PTHR22789:SF0">
    <property type="entry name" value="3-OXO-TETRONATE 4-PHOSPHATE DECARBOXYLASE-RELATED"/>
    <property type="match status" value="1"/>
</dbReference>
<dbReference type="GO" id="GO:0016832">
    <property type="term" value="F:aldehyde-lyase activity"/>
    <property type="evidence" value="ECO:0007669"/>
    <property type="project" value="TreeGrafter"/>
</dbReference>
<dbReference type="InterPro" id="IPR001303">
    <property type="entry name" value="Aldolase_II/adducin_N"/>
</dbReference>
<dbReference type="PATRIC" id="fig|270498.16.peg.2619"/>
<dbReference type="Proteomes" id="UP000034076">
    <property type="component" value="Unassembled WGS sequence"/>
</dbReference>
<proteinExistence type="predicted"/>
<dbReference type="GO" id="GO:0019323">
    <property type="term" value="P:pentose catabolic process"/>
    <property type="evidence" value="ECO:0007669"/>
    <property type="project" value="TreeGrafter"/>
</dbReference>
<dbReference type="InterPro" id="IPR036409">
    <property type="entry name" value="Aldolase_II/adducin_N_sf"/>
</dbReference>
<feature type="domain" description="Class II aldolase/adducin N-terminal" evidence="3">
    <location>
        <begin position="230"/>
        <end position="403"/>
    </location>
</feature>
<dbReference type="GO" id="GO:0046872">
    <property type="term" value="F:metal ion binding"/>
    <property type="evidence" value="ECO:0007669"/>
    <property type="project" value="UniProtKB-KW"/>
</dbReference>
<dbReference type="STRING" id="270498.CHK_0720"/>
<evidence type="ECO:0000313" key="4">
    <source>
        <dbReference type="EMBL" id="KKI51784.1"/>
    </source>
</evidence>
<dbReference type="InterPro" id="IPR050197">
    <property type="entry name" value="Aldolase_class_II_sugar_metab"/>
</dbReference>
<dbReference type="OrthoDB" id="9794581at2"/>
<dbReference type="AlphaFoldDB" id="A0A0M2NGW4"/>
<evidence type="ECO:0000313" key="5">
    <source>
        <dbReference type="Proteomes" id="UP000034076"/>
    </source>
</evidence>
<dbReference type="RefSeq" id="WP_046442667.1">
    <property type="nucleotide sequence ID" value="NZ_CAUERS010000122.1"/>
</dbReference>
<sequence>MNFEVMHPAEQLCTIIDRVYSFGMTTTSGGNLSVMDSDGDIWITPGAIDKGTLTPKDIVQVKPDGTVIGIHKPSVELPVHRKIYETRPDIKAILHAHPPALVAYSALDKKPQTEMIANVDALCNKIGTVGYALPGSDKLVGMIAEQFSGGADLVMMVSHGVIVGSANMSDAFMKFEMLDFCARIEIASVPLGTPRLLSRSTLDDYLVRTAEKLDEFGPEPYPSQERYYREELCRFIHRAYRQQIFTSMQGSYSRKVSDNSFIITPHGKDRLYLQPEDLVSIKYGRRERGKNASYSVRLHQEIYAQNPDVTSVMIAQPPSSMAFAVTGAEFDARLIPESYMMLKDVQRMPYGTNMKEPEKVAQAMSIKHPVMIIENDYVITAGKDTLNAFDRMEVMEYSAKAIVSAKQMGAKMKTISPEEVREIEIAFNL</sequence>
<dbReference type="SMART" id="SM01007">
    <property type="entry name" value="Aldolase_II"/>
    <property type="match status" value="2"/>
</dbReference>
<gene>
    <name evidence="4" type="ORF">CHK_0720</name>
</gene>
<keyword evidence="2" id="KW-0456">Lyase</keyword>
<name>A0A0M2NGW4_9FIRM</name>
<evidence type="ECO:0000256" key="1">
    <source>
        <dbReference type="ARBA" id="ARBA00022723"/>
    </source>
</evidence>
<keyword evidence="5" id="KW-1185">Reference proteome</keyword>
<reference evidence="4 5" key="1">
    <citation type="submission" date="2015-04" db="EMBL/GenBank/DDBJ databases">
        <title>Draft genome sequence of bacteremic isolate Catabacter hongkongensis type strain HKU16T.</title>
        <authorList>
            <person name="Lau S.K."/>
            <person name="Teng J.L."/>
            <person name="Huang Y."/>
            <person name="Curreem S.O."/>
            <person name="Tsui S.K."/>
            <person name="Woo P.C."/>
        </authorList>
    </citation>
    <scope>NUCLEOTIDE SEQUENCE [LARGE SCALE GENOMIC DNA]</scope>
    <source>
        <strain evidence="4 5">HKU16</strain>
    </source>
</reference>
<organism evidence="4 5">
    <name type="scientific">Christensenella hongkongensis</name>
    <dbReference type="NCBI Taxonomy" id="270498"/>
    <lineage>
        <taxon>Bacteria</taxon>
        <taxon>Bacillati</taxon>
        <taxon>Bacillota</taxon>
        <taxon>Clostridia</taxon>
        <taxon>Christensenellales</taxon>
        <taxon>Christensenellaceae</taxon>
        <taxon>Christensenella</taxon>
    </lineage>
</organism>
<keyword evidence="1" id="KW-0479">Metal-binding</keyword>
<accession>A0A0M2NGW4</accession>
<dbReference type="Pfam" id="PF00596">
    <property type="entry name" value="Aldolase_II"/>
    <property type="match status" value="2"/>
</dbReference>